<accession>A0A0V1GD22</accession>
<name>A0A0V1GD22_TRIPS</name>
<dbReference type="EMBL" id="JYDS01003595">
    <property type="protein sequence ID" value="KRY95986.1"/>
    <property type="molecule type" value="Genomic_DNA"/>
</dbReference>
<evidence type="ECO:0000313" key="1">
    <source>
        <dbReference type="EMBL" id="KRY95986.1"/>
    </source>
</evidence>
<sequence>MFRSLARTPFLNFEISNSDTLKGVLTESGFCYGVFLSDSLYFD</sequence>
<proteinExistence type="predicted"/>
<keyword evidence="2" id="KW-1185">Reference proteome</keyword>
<reference evidence="1 2" key="1">
    <citation type="submission" date="2015-01" db="EMBL/GenBank/DDBJ databases">
        <title>Evolution of Trichinella species and genotypes.</title>
        <authorList>
            <person name="Korhonen P.K."/>
            <person name="Edoardo P."/>
            <person name="Giuseppe L.R."/>
            <person name="Gasser R.B."/>
        </authorList>
    </citation>
    <scope>NUCLEOTIDE SEQUENCE [LARGE SCALE GENOMIC DNA]</scope>
    <source>
        <strain evidence="1">ISS588</strain>
    </source>
</reference>
<dbReference type="AlphaFoldDB" id="A0A0V1GD22"/>
<protein>
    <submittedName>
        <fullName evidence="1">Uncharacterized protein</fullName>
    </submittedName>
</protein>
<evidence type="ECO:0000313" key="2">
    <source>
        <dbReference type="Proteomes" id="UP000054805"/>
    </source>
</evidence>
<dbReference type="Proteomes" id="UP000054805">
    <property type="component" value="Unassembled WGS sequence"/>
</dbReference>
<organism evidence="1 2">
    <name type="scientific">Trichinella pseudospiralis</name>
    <name type="common">Parasitic roundworm</name>
    <dbReference type="NCBI Taxonomy" id="6337"/>
    <lineage>
        <taxon>Eukaryota</taxon>
        <taxon>Metazoa</taxon>
        <taxon>Ecdysozoa</taxon>
        <taxon>Nematoda</taxon>
        <taxon>Enoplea</taxon>
        <taxon>Dorylaimia</taxon>
        <taxon>Trichinellida</taxon>
        <taxon>Trichinellidae</taxon>
        <taxon>Trichinella</taxon>
    </lineage>
</organism>
<comment type="caution">
    <text evidence="1">The sequence shown here is derived from an EMBL/GenBank/DDBJ whole genome shotgun (WGS) entry which is preliminary data.</text>
</comment>
<gene>
    <name evidence="1" type="ORF">T4B_11604</name>
</gene>